<evidence type="ECO:0000259" key="1">
    <source>
        <dbReference type="Pfam" id="PF03358"/>
    </source>
</evidence>
<dbReference type="InterPro" id="IPR050712">
    <property type="entry name" value="NAD(P)H-dep_reductase"/>
</dbReference>
<dbReference type="InterPro" id="IPR029039">
    <property type="entry name" value="Flavoprotein-like_sf"/>
</dbReference>
<dbReference type="Gene3D" id="3.40.50.360">
    <property type="match status" value="1"/>
</dbReference>
<dbReference type="SUPFAM" id="SSF52218">
    <property type="entry name" value="Flavoproteins"/>
    <property type="match status" value="1"/>
</dbReference>
<keyword evidence="3" id="KW-1185">Reference proteome</keyword>
<organism evidence="2 3">
    <name type="scientific">Ulvibacter litoralis</name>
    <dbReference type="NCBI Taxonomy" id="227084"/>
    <lineage>
        <taxon>Bacteria</taxon>
        <taxon>Pseudomonadati</taxon>
        <taxon>Bacteroidota</taxon>
        <taxon>Flavobacteriia</taxon>
        <taxon>Flavobacteriales</taxon>
        <taxon>Flavobacteriaceae</taxon>
        <taxon>Ulvibacter</taxon>
    </lineage>
</organism>
<evidence type="ECO:0000313" key="2">
    <source>
        <dbReference type="EMBL" id="SDF07463.1"/>
    </source>
</evidence>
<feature type="domain" description="NADPH-dependent FMN reductase-like" evidence="1">
    <location>
        <begin position="3"/>
        <end position="141"/>
    </location>
</feature>
<dbReference type="EMBL" id="FNBA01000005">
    <property type="protein sequence ID" value="SDF07463.1"/>
    <property type="molecule type" value="Genomic_DNA"/>
</dbReference>
<dbReference type="InterPro" id="IPR005025">
    <property type="entry name" value="FMN_Rdtase-like_dom"/>
</dbReference>
<sequence>MKNIIALAGSNSKQSINKELAHYVANQLEEVAVTTIDLNDFEMPLFGIDLETEKGIPENATKLLEILQGADGLVLSLAEHNGAYSAVFKNSFDWMSRIDGKVFGGVPMLLLATSPGARGGASVLEIAKARFPYNGGNVVADFSLPSFSQNFSSEGITDMELRKDLDVAIDTFKNAVETFEK</sequence>
<dbReference type="GO" id="GO:0016491">
    <property type="term" value="F:oxidoreductase activity"/>
    <property type="evidence" value="ECO:0007669"/>
    <property type="project" value="InterPro"/>
</dbReference>
<reference evidence="2 3" key="1">
    <citation type="submission" date="2016-10" db="EMBL/GenBank/DDBJ databases">
        <authorList>
            <person name="de Groot N.N."/>
        </authorList>
    </citation>
    <scope>NUCLEOTIDE SEQUENCE [LARGE SCALE GENOMIC DNA]</scope>
    <source>
        <strain evidence="2 3">DSM 16195</strain>
    </source>
</reference>
<accession>A0A1G7I4B8</accession>
<dbReference type="GO" id="GO:0010181">
    <property type="term" value="F:FMN binding"/>
    <property type="evidence" value="ECO:0007669"/>
    <property type="project" value="TreeGrafter"/>
</dbReference>
<dbReference type="AlphaFoldDB" id="A0A1G7I4B8"/>
<dbReference type="GO" id="GO:0005829">
    <property type="term" value="C:cytosol"/>
    <property type="evidence" value="ECO:0007669"/>
    <property type="project" value="TreeGrafter"/>
</dbReference>
<gene>
    <name evidence="2" type="ORF">SAMN05421855_10585</name>
</gene>
<evidence type="ECO:0000313" key="3">
    <source>
        <dbReference type="Proteomes" id="UP000199321"/>
    </source>
</evidence>
<protein>
    <submittedName>
        <fullName evidence="2">NAD(P)H-dependent FMN reductase</fullName>
    </submittedName>
</protein>
<name>A0A1G7I4B8_9FLAO</name>
<dbReference type="OrthoDB" id="5767802at2"/>
<dbReference type="PANTHER" id="PTHR30543:SF21">
    <property type="entry name" value="NAD(P)H-DEPENDENT FMN REDUCTASE LOT6"/>
    <property type="match status" value="1"/>
</dbReference>
<dbReference type="Pfam" id="PF03358">
    <property type="entry name" value="FMN_red"/>
    <property type="match status" value="1"/>
</dbReference>
<dbReference type="PANTHER" id="PTHR30543">
    <property type="entry name" value="CHROMATE REDUCTASE"/>
    <property type="match status" value="1"/>
</dbReference>
<dbReference type="STRING" id="227084.SAMN05421855_10585"/>
<dbReference type="Proteomes" id="UP000199321">
    <property type="component" value="Unassembled WGS sequence"/>
</dbReference>
<proteinExistence type="predicted"/>
<dbReference type="RefSeq" id="WP_093144973.1">
    <property type="nucleotide sequence ID" value="NZ_BMWO01000007.1"/>
</dbReference>